<sequence length="715" mass="79500">MPLLHASQLQPRATHYDHNSTAGAAPHSGNGLSILPPGPLLNLNGDRQTQAQVQQAHAQQAHAQQAHVQQAQRQGQQTHVQQVQHAPRSYQLAHNLQRAVSSSSSSASVGHLNRISRNAAVSVMPSPRQGRRVKGHPVIDSQQGYVLPMAMAYDNGNNGNNSDDNNNNNGNNNDLEDQAPQIPTRSGMTLRTKGTSPTPTSANNRQTAAQKQPEKIKRQAPGRSKSSSSSHSKGLPHTWQDIQGNNHNNNSKNTTRIQHPKQGHQLRQRNRGSGNSSEEELLDPCNTDSFYLNPRNKSKNFNVEENDYEYGNNCDSSYQSRGGGRRKGPVTVNGSSNGSSSKEHPGPNGNRWGSGILCQQQLIKLSRMKLGHLLQVVIVLSVIALVYESHHKALFATQQLTQFKDEESLLLLHLQKIEQQSIQLHENLGRLTQAHIEGESTNNYRDSNKSSKHSKNKRNQNKKSGGNDDSSSGGSNDREVDFDLIHKQTQQLYQMEEELSHEVQTLQKRIQLSARNHIIQEFGEGPVQVVLEVDFGDISDNEGPHKISILLWHDTPHAAWTWLEQIGHNVWDGAELSWQKGNVIDAVPSQNKLNHHDNNDSNHYQHNGKIEFVETSQHSHQAWTVGVREHPIHNKDGPGRSSLGMYINLQDNSKLHKHETCVGKITDGFDVLQKILEAARTKINNNNNDRKDDLSSIVVHKATAMHYVTKKAGMG</sequence>
<dbReference type="AlphaFoldDB" id="A0A7S4ATE6"/>
<feature type="region of interest" description="Disordered" evidence="1">
    <location>
        <begin position="119"/>
        <end position="139"/>
    </location>
</feature>
<organism evidence="2">
    <name type="scientific">Pseudo-nitzschia australis</name>
    <dbReference type="NCBI Taxonomy" id="44445"/>
    <lineage>
        <taxon>Eukaryota</taxon>
        <taxon>Sar</taxon>
        <taxon>Stramenopiles</taxon>
        <taxon>Ochrophyta</taxon>
        <taxon>Bacillariophyta</taxon>
        <taxon>Bacillariophyceae</taxon>
        <taxon>Bacillariophycidae</taxon>
        <taxon>Bacillariales</taxon>
        <taxon>Bacillariaceae</taxon>
        <taxon>Pseudo-nitzschia</taxon>
    </lineage>
</organism>
<feature type="compositionally biased region" description="Low complexity" evidence="1">
    <location>
        <begin position="462"/>
        <end position="475"/>
    </location>
</feature>
<evidence type="ECO:0000313" key="2">
    <source>
        <dbReference type="EMBL" id="CAE0726418.1"/>
    </source>
</evidence>
<dbReference type="InterPro" id="IPR029000">
    <property type="entry name" value="Cyclophilin-like_dom_sf"/>
</dbReference>
<dbReference type="GO" id="GO:0003755">
    <property type="term" value="F:peptidyl-prolyl cis-trans isomerase activity"/>
    <property type="evidence" value="ECO:0007669"/>
    <property type="project" value="InterPro"/>
</dbReference>
<proteinExistence type="predicted"/>
<dbReference type="SUPFAM" id="SSF50891">
    <property type="entry name" value="Cyclophilin-like"/>
    <property type="match status" value="1"/>
</dbReference>
<evidence type="ECO:0000256" key="1">
    <source>
        <dbReference type="SAM" id="MobiDB-lite"/>
    </source>
</evidence>
<feature type="region of interest" description="Disordered" evidence="1">
    <location>
        <begin position="151"/>
        <end position="352"/>
    </location>
</feature>
<gene>
    <name evidence="2" type="ORF">PAUS00366_LOCUS19175</name>
</gene>
<dbReference type="PANTHER" id="PTHR16148:SF23">
    <property type="entry name" value="B BOX-TYPE DOMAIN-CONTAINING PROTEIN-RELATED"/>
    <property type="match status" value="1"/>
</dbReference>
<dbReference type="EMBL" id="HBIX01028412">
    <property type="protein sequence ID" value="CAE0726418.1"/>
    <property type="molecule type" value="Transcribed_RNA"/>
</dbReference>
<name>A0A7S4ATE6_9STRA</name>
<feature type="region of interest" description="Disordered" evidence="1">
    <location>
        <begin position="436"/>
        <end position="479"/>
    </location>
</feature>
<reference evidence="2" key="1">
    <citation type="submission" date="2021-01" db="EMBL/GenBank/DDBJ databases">
        <authorList>
            <person name="Corre E."/>
            <person name="Pelletier E."/>
            <person name="Niang G."/>
            <person name="Scheremetjew M."/>
            <person name="Finn R."/>
            <person name="Kale V."/>
            <person name="Holt S."/>
            <person name="Cochrane G."/>
            <person name="Meng A."/>
            <person name="Brown T."/>
            <person name="Cohen L."/>
        </authorList>
    </citation>
    <scope>NUCLEOTIDE SEQUENCE</scope>
    <source>
        <strain evidence="2">10249 10 AB</strain>
    </source>
</reference>
<dbReference type="PANTHER" id="PTHR16148">
    <property type="entry name" value="NF-KAPPA-B-REPRESSING FACTOR-RELATED"/>
    <property type="match status" value="1"/>
</dbReference>
<feature type="compositionally biased region" description="Low complexity" evidence="1">
    <location>
        <begin position="154"/>
        <end position="173"/>
    </location>
</feature>
<feature type="compositionally biased region" description="Low complexity" evidence="1">
    <location>
        <begin position="224"/>
        <end position="233"/>
    </location>
</feature>
<feature type="compositionally biased region" description="Low complexity" evidence="1">
    <location>
        <begin position="28"/>
        <end position="38"/>
    </location>
</feature>
<feature type="region of interest" description="Disordered" evidence="1">
    <location>
        <begin position="1"/>
        <end position="38"/>
    </location>
</feature>
<feature type="compositionally biased region" description="Basic residues" evidence="1">
    <location>
        <begin position="450"/>
        <end position="461"/>
    </location>
</feature>
<protein>
    <recommendedName>
        <fullName evidence="3">PPIase cyclophilin-type domain-containing protein</fullName>
    </recommendedName>
</protein>
<accession>A0A7S4ATE6</accession>
<dbReference type="Gene3D" id="2.40.100.10">
    <property type="entry name" value="Cyclophilin-like"/>
    <property type="match status" value="1"/>
</dbReference>
<feature type="compositionally biased region" description="Polar residues" evidence="1">
    <location>
        <begin position="181"/>
        <end position="210"/>
    </location>
</feature>
<feature type="compositionally biased region" description="Basic residues" evidence="1">
    <location>
        <begin position="258"/>
        <end position="270"/>
    </location>
</feature>
<evidence type="ECO:0008006" key="3">
    <source>
        <dbReference type="Google" id="ProtNLM"/>
    </source>
</evidence>
<feature type="region of interest" description="Disordered" evidence="1">
    <location>
        <begin position="58"/>
        <end position="86"/>
    </location>
</feature>